<evidence type="ECO:0008006" key="2">
    <source>
        <dbReference type="Google" id="ProtNLM"/>
    </source>
</evidence>
<feature type="non-terminal residue" evidence="1">
    <location>
        <position position="1"/>
    </location>
</feature>
<dbReference type="InterPro" id="IPR015943">
    <property type="entry name" value="WD40/YVTN_repeat-like_dom_sf"/>
</dbReference>
<sequence>VSEETTDPLPAVMAEVGVVLGSVDLSLTIFEVQDPTQTRTVGLAPAGSPVTLAVRGELAAVPLGFVPALAVVDLKEGVVLRTVGLPAGSGATGVAFLNDSIVLAANSDLNSVTPVNVLAGTRGSDIAVGRYPQAVVVEGGRAFVVNAELDAFTPDGPATVSVIDIESLAVISTIQLSGENAAAGGVGSDGRLYIVHSGTFLSENGSLSVVNLTSLTEVEHHPGFGDFPGSLALGPSARAFVGAFSYGVAVWDTSLGAFIREPAQALKPGGVGASGIAFDEAGRLYTLTADCVNPSTANRLDGSFEIDITIPVGICPFATAFTTIEVED</sequence>
<protein>
    <recommendedName>
        <fullName evidence="2">SMP-30/Gluconolactonase/LRE-like region domain-containing protein</fullName>
    </recommendedName>
</protein>
<evidence type="ECO:0000313" key="1">
    <source>
        <dbReference type="EMBL" id="SUZ71428.1"/>
    </source>
</evidence>
<reference evidence="1" key="1">
    <citation type="submission" date="2018-05" db="EMBL/GenBank/DDBJ databases">
        <authorList>
            <person name="Lanie J.A."/>
            <person name="Ng W.-L."/>
            <person name="Kazmierczak K.M."/>
            <person name="Andrzejewski T.M."/>
            <person name="Davidsen T.M."/>
            <person name="Wayne K.J."/>
            <person name="Tettelin H."/>
            <person name="Glass J.I."/>
            <person name="Rusch D."/>
            <person name="Podicherti R."/>
            <person name="Tsui H.-C.T."/>
            <person name="Winkler M.E."/>
        </authorList>
    </citation>
    <scope>NUCLEOTIDE SEQUENCE</scope>
</reference>
<dbReference type="InterPro" id="IPR011044">
    <property type="entry name" value="Quino_amine_DH_bsu"/>
</dbReference>
<organism evidence="1">
    <name type="scientific">marine metagenome</name>
    <dbReference type="NCBI Taxonomy" id="408172"/>
    <lineage>
        <taxon>unclassified sequences</taxon>
        <taxon>metagenomes</taxon>
        <taxon>ecological metagenomes</taxon>
    </lineage>
</organism>
<name>A0A381PXV2_9ZZZZ</name>
<dbReference type="SUPFAM" id="SSF50969">
    <property type="entry name" value="YVTN repeat-like/Quinoprotein amine dehydrogenase"/>
    <property type="match status" value="1"/>
</dbReference>
<proteinExistence type="predicted"/>
<dbReference type="EMBL" id="UINC01001121">
    <property type="protein sequence ID" value="SUZ71428.1"/>
    <property type="molecule type" value="Genomic_DNA"/>
</dbReference>
<dbReference type="Gene3D" id="2.130.10.10">
    <property type="entry name" value="YVTN repeat-like/Quinoprotein amine dehydrogenase"/>
    <property type="match status" value="1"/>
</dbReference>
<dbReference type="AlphaFoldDB" id="A0A381PXV2"/>
<dbReference type="PANTHER" id="PTHR47197">
    <property type="entry name" value="PROTEIN NIRF"/>
    <property type="match status" value="1"/>
</dbReference>
<accession>A0A381PXV2</accession>
<gene>
    <name evidence="1" type="ORF">METZ01_LOCUS24282</name>
</gene>
<dbReference type="InterPro" id="IPR051200">
    <property type="entry name" value="Host-pathogen_enzymatic-act"/>
</dbReference>
<dbReference type="PANTHER" id="PTHR47197:SF3">
    <property type="entry name" value="DIHYDRO-HEME D1 DEHYDROGENASE"/>
    <property type="match status" value="1"/>
</dbReference>